<feature type="transmembrane region" description="Helical" evidence="1">
    <location>
        <begin position="21"/>
        <end position="42"/>
    </location>
</feature>
<protein>
    <recommendedName>
        <fullName evidence="3">Gliding motility-associated lipoprotein GldH</fullName>
    </recommendedName>
</protein>
<evidence type="ECO:0008006" key="3">
    <source>
        <dbReference type="Google" id="ProtNLM"/>
    </source>
</evidence>
<keyword evidence="1" id="KW-1133">Transmembrane helix</keyword>
<dbReference type="AlphaFoldDB" id="A0A6S6THM6"/>
<evidence type="ECO:0000313" key="2">
    <source>
        <dbReference type="EMBL" id="CAA6814952.1"/>
    </source>
</evidence>
<dbReference type="EMBL" id="CACVAQ010000223">
    <property type="protein sequence ID" value="CAA6814952.1"/>
    <property type="molecule type" value="Genomic_DNA"/>
</dbReference>
<organism evidence="2">
    <name type="scientific">uncultured Aureispira sp</name>
    <dbReference type="NCBI Taxonomy" id="1331704"/>
    <lineage>
        <taxon>Bacteria</taxon>
        <taxon>Pseudomonadati</taxon>
        <taxon>Bacteroidota</taxon>
        <taxon>Saprospiria</taxon>
        <taxon>Saprospirales</taxon>
        <taxon>Saprospiraceae</taxon>
        <taxon>Aureispira</taxon>
        <taxon>environmental samples</taxon>
    </lineage>
</organism>
<sequence>MPKTTIKTPQIKTKLNSCSRLFLQWATVFVLCLNLFSCGSVYDETVVIETGTWTSANSIEFEFIIQDTSKLYNIFIEVNHQVDYAYQNIYCLVETFELESRIREESCSLELADSKGNWKSKNCNATDCTRKIPFIIRTQFNREGSHKIIFKQNTREANLEGINSLRLFIETAD</sequence>
<keyword evidence="1" id="KW-0472">Membrane</keyword>
<keyword evidence="1" id="KW-0812">Transmembrane</keyword>
<reference evidence="2" key="1">
    <citation type="submission" date="2020-01" db="EMBL/GenBank/DDBJ databases">
        <authorList>
            <person name="Meier V. D."/>
            <person name="Meier V D."/>
        </authorList>
    </citation>
    <scope>NUCLEOTIDE SEQUENCE</scope>
    <source>
        <strain evidence="2">HLG_WM_MAG_10</strain>
    </source>
</reference>
<name>A0A6S6THM6_9BACT</name>
<proteinExistence type="predicted"/>
<gene>
    <name evidence="2" type="ORF">HELGO_WM16597</name>
</gene>
<dbReference type="InterPro" id="IPR020018">
    <property type="entry name" value="Motility-assoc_lipoprot_GldH"/>
</dbReference>
<evidence type="ECO:0000256" key="1">
    <source>
        <dbReference type="SAM" id="Phobius"/>
    </source>
</evidence>
<accession>A0A6S6THM6</accession>
<dbReference type="Pfam" id="PF14109">
    <property type="entry name" value="GldH_lipo"/>
    <property type="match status" value="1"/>
</dbReference>